<dbReference type="NCBIfam" id="NF033664">
    <property type="entry name" value="PACE_transport"/>
    <property type="match status" value="1"/>
</dbReference>
<accession>A0ABV7HSX3</accession>
<dbReference type="EMBL" id="JBHRTL010000031">
    <property type="protein sequence ID" value="MFC3157008.1"/>
    <property type="molecule type" value="Genomic_DNA"/>
</dbReference>
<feature type="domain" description="Chlorhexidine efflux transporter" evidence="2">
    <location>
        <begin position="69"/>
        <end position="131"/>
    </location>
</feature>
<keyword evidence="1" id="KW-1133">Transmembrane helix</keyword>
<name>A0ABV7HSX3_9GAMM</name>
<dbReference type="Proteomes" id="UP001595548">
    <property type="component" value="Unassembled WGS sequence"/>
</dbReference>
<reference evidence="4" key="1">
    <citation type="journal article" date="2019" name="Int. J. Syst. Evol. Microbiol.">
        <title>The Global Catalogue of Microorganisms (GCM) 10K type strain sequencing project: providing services to taxonomists for standard genome sequencing and annotation.</title>
        <authorList>
            <consortium name="The Broad Institute Genomics Platform"/>
            <consortium name="The Broad Institute Genome Sequencing Center for Infectious Disease"/>
            <person name="Wu L."/>
            <person name="Ma J."/>
        </authorList>
    </citation>
    <scope>NUCLEOTIDE SEQUENCE [LARGE SCALE GENOMIC DNA]</scope>
    <source>
        <strain evidence="4">KCTC 52141</strain>
    </source>
</reference>
<feature type="transmembrane region" description="Helical" evidence="1">
    <location>
        <begin position="36"/>
        <end position="54"/>
    </location>
</feature>
<feature type="domain" description="Chlorhexidine efflux transporter" evidence="2">
    <location>
        <begin position="2"/>
        <end position="63"/>
    </location>
</feature>
<feature type="transmembrane region" description="Helical" evidence="1">
    <location>
        <begin position="109"/>
        <end position="126"/>
    </location>
</feature>
<dbReference type="InterPro" id="IPR007896">
    <property type="entry name" value="BTP_bacteria"/>
</dbReference>
<dbReference type="RefSeq" id="WP_382418532.1">
    <property type="nucleotide sequence ID" value="NZ_AP031500.1"/>
</dbReference>
<keyword evidence="1" id="KW-0812">Transmembrane</keyword>
<keyword evidence="1" id="KW-0472">Membrane</keyword>
<feature type="transmembrane region" description="Helical" evidence="1">
    <location>
        <begin position="12"/>
        <end position="30"/>
    </location>
</feature>
<evidence type="ECO:0000259" key="2">
    <source>
        <dbReference type="Pfam" id="PF05232"/>
    </source>
</evidence>
<organism evidence="3 4">
    <name type="scientific">Gilvimarinus japonicus</name>
    <dbReference type="NCBI Taxonomy" id="1796469"/>
    <lineage>
        <taxon>Bacteria</taxon>
        <taxon>Pseudomonadati</taxon>
        <taxon>Pseudomonadota</taxon>
        <taxon>Gammaproteobacteria</taxon>
        <taxon>Cellvibrionales</taxon>
        <taxon>Cellvibrionaceae</taxon>
        <taxon>Gilvimarinus</taxon>
    </lineage>
</organism>
<proteinExistence type="predicted"/>
<comment type="caution">
    <text evidence="3">The sequence shown here is derived from an EMBL/GenBank/DDBJ whole genome shotgun (WGS) entry which is preliminary data.</text>
</comment>
<dbReference type="InterPro" id="IPR058208">
    <property type="entry name" value="PACE"/>
</dbReference>
<feature type="transmembrane region" description="Helical" evidence="1">
    <location>
        <begin position="75"/>
        <end position="97"/>
    </location>
</feature>
<dbReference type="Pfam" id="PF05232">
    <property type="entry name" value="BTP"/>
    <property type="match status" value="2"/>
</dbReference>
<evidence type="ECO:0000256" key="1">
    <source>
        <dbReference type="SAM" id="Phobius"/>
    </source>
</evidence>
<evidence type="ECO:0000313" key="4">
    <source>
        <dbReference type="Proteomes" id="UP001595548"/>
    </source>
</evidence>
<gene>
    <name evidence="3" type="ORF">ACFOEB_17500</name>
</gene>
<protein>
    <submittedName>
        <fullName evidence="3">PACE efflux transporter</fullName>
    </submittedName>
</protein>
<sequence length="145" mass="16138">MSTLERMSHAVLYEVLALLLTIAGLLIFTGYELGGILGAMVAMSVLAVVYNYYFNLVFDRYYPAPRAQRGLMLRLYYVLLFEGGLLSLTTPLVALMMEVTLLEALWLDIGITLFVMVYTLVFNLVYDYLRAVLMPAAAGANVAYG</sequence>
<evidence type="ECO:0000313" key="3">
    <source>
        <dbReference type="EMBL" id="MFC3157008.1"/>
    </source>
</evidence>
<keyword evidence="4" id="KW-1185">Reference proteome</keyword>